<proteinExistence type="predicted"/>
<evidence type="ECO:0000256" key="5">
    <source>
        <dbReference type="ARBA" id="ARBA00023012"/>
    </source>
</evidence>
<dbReference type="SUPFAM" id="SSF55874">
    <property type="entry name" value="ATPase domain of HSP90 chaperone/DNA topoisomerase II/histidine kinase"/>
    <property type="match status" value="1"/>
</dbReference>
<comment type="caution">
    <text evidence="6">The sequence shown here is derived from an EMBL/GenBank/DDBJ whole genome shotgun (WGS) entry which is preliminary data.</text>
</comment>
<accession>A0A5C5ZJ71</accession>
<name>A0A5C5ZJ71_9BACT</name>
<evidence type="ECO:0000256" key="1">
    <source>
        <dbReference type="ARBA" id="ARBA00000085"/>
    </source>
</evidence>
<evidence type="ECO:0000256" key="3">
    <source>
        <dbReference type="ARBA" id="ARBA00022679"/>
    </source>
</evidence>
<keyword evidence="3" id="KW-0808">Transferase</keyword>
<comment type="catalytic activity">
    <reaction evidence="1">
        <text>ATP + protein L-histidine = ADP + protein N-phospho-L-histidine.</text>
        <dbReference type="EC" id="2.7.13.3"/>
    </reaction>
</comment>
<gene>
    <name evidence="6" type="ORF">Pla100_59470</name>
</gene>
<dbReference type="AlphaFoldDB" id="A0A5C5ZJ71"/>
<keyword evidence="7" id="KW-1185">Reference proteome</keyword>
<dbReference type="EC" id="2.7.13.3" evidence="2"/>
<dbReference type="PANTHER" id="PTHR24421:SF10">
    <property type="entry name" value="NITRATE_NITRITE SENSOR PROTEIN NARQ"/>
    <property type="match status" value="1"/>
</dbReference>
<reference evidence="6 7" key="1">
    <citation type="submission" date="2019-02" db="EMBL/GenBank/DDBJ databases">
        <title>Deep-cultivation of Planctomycetes and their phenomic and genomic characterization uncovers novel biology.</title>
        <authorList>
            <person name="Wiegand S."/>
            <person name="Jogler M."/>
            <person name="Boedeker C."/>
            <person name="Pinto D."/>
            <person name="Vollmers J."/>
            <person name="Rivas-Marin E."/>
            <person name="Kohn T."/>
            <person name="Peeters S.H."/>
            <person name="Heuer A."/>
            <person name="Rast P."/>
            <person name="Oberbeckmann S."/>
            <person name="Bunk B."/>
            <person name="Jeske O."/>
            <person name="Meyerdierks A."/>
            <person name="Storesund J.E."/>
            <person name="Kallscheuer N."/>
            <person name="Luecker S."/>
            <person name="Lage O.M."/>
            <person name="Pohl T."/>
            <person name="Merkel B.J."/>
            <person name="Hornburger P."/>
            <person name="Mueller R.-W."/>
            <person name="Bruemmer F."/>
            <person name="Labrenz M."/>
            <person name="Spormann A.M."/>
            <person name="Op Den Camp H."/>
            <person name="Overmann J."/>
            <person name="Amann R."/>
            <person name="Jetten M.S.M."/>
            <person name="Mascher T."/>
            <person name="Medema M.H."/>
            <person name="Devos D.P."/>
            <person name="Kaster A.-K."/>
            <person name="Ovreas L."/>
            <person name="Rohde M."/>
            <person name="Galperin M.Y."/>
            <person name="Jogler C."/>
        </authorList>
    </citation>
    <scope>NUCLEOTIDE SEQUENCE [LARGE SCALE GENOMIC DNA]</scope>
    <source>
        <strain evidence="6 7">Pla100</strain>
    </source>
</reference>
<dbReference type="InterPro" id="IPR036890">
    <property type="entry name" value="HATPase_C_sf"/>
</dbReference>
<dbReference type="Proteomes" id="UP000316213">
    <property type="component" value="Unassembled WGS sequence"/>
</dbReference>
<evidence type="ECO:0000313" key="6">
    <source>
        <dbReference type="EMBL" id="TWT87057.1"/>
    </source>
</evidence>
<keyword evidence="4 6" id="KW-0418">Kinase</keyword>
<dbReference type="InterPro" id="IPR050482">
    <property type="entry name" value="Sensor_HK_TwoCompSys"/>
</dbReference>
<keyword evidence="5" id="KW-0902">Two-component regulatory system</keyword>
<sequence length="161" mass="18247">MHQRIRTMTQRSSDAVRYCTNMLEAKELYGDLLEDMQRSTERIMADFEGGFSFQDDDEVLSSLKPRTRADLFLFYKESLVNISRHSNATHFDAKLIAHRDEICLTVSDDGSGLAEAQTNEVPSSLARRAKLLGASVTAHQPESGGTCINLKMKTRRWGFRK</sequence>
<dbReference type="PANTHER" id="PTHR24421">
    <property type="entry name" value="NITRATE/NITRITE SENSOR PROTEIN NARX-RELATED"/>
    <property type="match status" value="1"/>
</dbReference>
<dbReference type="GO" id="GO:0000160">
    <property type="term" value="P:phosphorelay signal transduction system"/>
    <property type="evidence" value="ECO:0007669"/>
    <property type="project" value="UniProtKB-KW"/>
</dbReference>
<dbReference type="GO" id="GO:0004673">
    <property type="term" value="F:protein histidine kinase activity"/>
    <property type="evidence" value="ECO:0007669"/>
    <property type="project" value="UniProtKB-EC"/>
</dbReference>
<dbReference type="Gene3D" id="3.30.565.10">
    <property type="entry name" value="Histidine kinase-like ATPase, C-terminal domain"/>
    <property type="match status" value="1"/>
</dbReference>
<organism evidence="6 7">
    <name type="scientific">Neorhodopirellula pilleata</name>
    <dbReference type="NCBI Taxonomy" id="2714738"/>
    <lineage>
        <taxon>Bacteria</taxon>
        <taxon>Pseudomonadati</taxon>
        <taxon>Planctomycetota</taxon>
        <taxon>Planctomycetia</taxon>
        <taxon>Pirellulales</taxon>
        <taxon>Pirellulaceae</taxon>
        <taxon>Neorhodopirellula</taxon>
    </lineage>
</organism>
<evidence type="ECO:0000313" key="7">
    <source>
        <dbReference type="Proteomes" id="UP000316213"/>
    </source>
</evidence>
<dbReference type="EMBL" id="SJPM01000028">
    <property type="protein sequence ID" value="TWT87057.1"/>
    <property type="molecule type" value="Genomic_DNA"/>
</dbReference>
<evidence type="ECO:0000256" key="2">
    <source>
        <dbReference type="ARBA" id="ARBA00012438"/>
    </source>
</evidence>
<protein>
    <recommendedName>
        <fullName evidence="2">histidine kinase</fullName>
        <ecNumber evidence="2">2.7.13.3</ecNumber>
    </recommendedName>
</protein>
<evidence type="ECO:0000256" key="4">
    <source>
        <dbReference type="ARBA" id="ARBA00022777"/>
    </source>
</evidence>